<dbReference type="ESTHER" id="9chlo-a0a061rje6">
    <property type="family name" value="Pectinacetylesterase-Notum"/>
</dbReference>
<dbReference type="AlphaFoldDB" id="A0A061RJE6"/>
<accession>A0A061RJE6</accession>
<dbReference type="EC" id="3.1.1.-" evidence="5"/>
<dbReference type="InterPro" id="IPR004963">
    <property type="entry name" value="PAE/NOTUM"/>
</dbReference>
<comment type="function">
    <text evidence="1 5">Hydrolyzes acetyl esters in homogalacturonan regions of pectin. In type I primary cell wall, galacturonic acid residues of pectin can be acetylated at the O-2 and O-3 positions. Decreasing the degree of acetylation of pectin gels in vitro alters their physical properties.</text>
</comment>
<sequence>MILVGLLLYFLQQSEGQDSFPTEQVLVHNSRGVKNAYCLDGSPPIYYLSRGLQRTKWLIWHEGGDWCDRIPKPQLRGERAEWSCLVRSVRRLGSSQHEDKANARTGFYPTNLTGFGYHFGVFSREPSRNSMHDWNHVMVRYCDGGSFSGTVRRRAAAEPGAQGPAVLHMRGRAALKAVMKDLLESRGLAEASVVVVAGASAGGLGVLMQGDDWSRAISREAASRGLQAPKIALLVDSGFFPAFQASALSCRYRERMRAVHKLHRPTSLALKRCKASNPADPARCMFAAALVPFVETPLFAGLSAYDSWSIPRVLCTDDPRRITAHGEALRGELAEAFAASERPHGLYIDSCRHHGKCWHKPMVGGVSMDSAFSRWLGASPQRAMSVRRLLRGALLPARAQPHTGRWQPRGRLLRGGTPAGNP</sequence>
<evidence type="ECO:0000256" key="6">
    <source>
        <dbReference type="SAM" id="MobiDB-lite"/>
    </source>
</evidence>
<keyword evidence="5" id="KW-0378">Hydrolase</keyword>
<comment type="subcellular location">
    <subcellularLocation>
        <location evidence="2 5">Secreted</location>
        <location evidence="2 5">Cell wall</location>
    </subcellularLocation>
</comment>
<dbReference type="GO" id="GO:0016787">
    <property type="term" value="F:hydrolase activity"/>
    <property type="evidence" value="ECO:0007669"/>
    <property type="project" value="UniProtKB-KW"/>
</dbReference>
<evidence type="ECO:0000313" key="7">
    <source>
        <dbReference type="EMBL" id="JAC70601.1"/>
    </source>
</evidence>
<feature type="non-terminal residue" evidence="7">
    <location>
        <position position="422"/>
    </location>
</feature>
<comment type="similarity">
    <text evidence="3 5">Belongs to the pectinacetylesterase family.</text>
</comment>
<organism evidence="7">
    <name type="scientific">Tetraselmis sp. GSL018</name>
    <dbReference type="NCBI Taxonomy" id="582737"/>
    <lineage>
        <taxon>Eukaryota</taxon>
        <taxon>Viridiplantae</taxon>
        <taxon>Chlorophyta</taxon>
        <taxon>core chlorophytes</taxon>
        <taxon>Chlorodendrophyceae</taxon>
        <taxon>Chlorodendrales</taxon>
        <taxon>Chlorodendraceae</taxon>
        <taxon>Tetraselmis</taxon>
    </lineage>
</organism>
<feature type="region of interest" description="Disordered" evidence="6">
    <location>
        <begin position="400"/>
        <end position="422"/>
    </location>
</feature>
<evidence type="ECO:0000256" key="2">
    <source>
        <dbReference type="ARBA" id="ARBA00004191"/>
    </source>
</evidence>
<dbReference type="EMBL" id="GBEZ01015575">
    <property type="protein sequence ID" value="JAC70601.1"/>
    <property type="molecule type" value="Transcribed_RNA"/>
</dbReference>
<keyword evidence="5" id="KW-0961">Cell wall biogenesis/degradation</keyword>
<gene>
    <name evidence="7" type="ORF">TSPGSL018_3783</name>
</gene>
<feature type="chain" id="PRO_5008809276" description="Pectin acetylesterase" evidence="5">
    <location>
        <begin position="17"/>
        <end position="422"/>
    </location>
</feature>
<evidence type="ECO:0000256" key="1">
    <source>
        <dbReference type="ARBA" id="ARBA00003534"/>
    </source>
</evidence>
<keyword evidence="5" id="KW-0732">Signal</keyword>
<keyword evidence="4 5" id="KW-0134">Cell wall</keyword>
<protein>
    <recommendedName>
        <fullName evidence="5">Pectin acetylesterase</fullName>
        <ecNumber evidence="5">3.1.1.-</ecNumber>
    </recommendedName>
</protein>
<dbReference type="PANTHER" id="PTHR21562">
    <property type="entry name" value="NOTUM-RELATED"/>
    <property type="match status" value="1"/>
</dbReference>
<keyword evidence="5" id="KW-0964">Secreted</keyword>
<proteinExistence type="inferred from homology"/>
<name>A0A061RJE6_9CHLO</name>
<feature type="signal peptide" evidence="5">
    <location>
        <begin position="1"/>
        <end position="16"/>
    </location>
</feature>
<evidence type="ECO:0000256" key="5">
    <source>
        <dbReference type="RuleBase" id="RU363114"/>
    </source>
</evidence>
<evidence type="ECO:0000256" key="3">
    <source>
        <dbReference type="ARBA" id="ARBA00005784"/>
    </source>
</evidence>
<dbReference type="GO" id="GO:0071555">
    <property type="term" value="P:cell wall organization"/>
    <property type="evidence" value="ECO:0007669"/>
    <property type="project" value="UniProtKB-KW"/>
</dbReference>
<reference evidence="7" key="1">
    <citation type="submission" date="2014-05" db="EMBL/GenBank/DDBJ databases">
        <title>The transcriptome of the halophilic microalga Tetraselmis sp. GSL018 isolated from the Great Salt Lake, Utah.</title>
        <authorList>
            <person name="Jinkerson R.E."/>
            <person name="D'Adamo S."/>
            <person name="Posewitz M.C."/>
        </authorList>
    </citation>
    <scope>NUCLEOTIDE SEQUENCE</scope>
    <source>
        <strain evidence="7">GSL018</strain>
    </source>
</reference>
<evidence type="ECO:0000256" key="4">
    <source>
        <dbReference type="ARBA" id="ARBA00022512"/>
    </source>
</evidence>
<dbReference type="Pfam" id="PF03283">
    <property type="entry name" value="PAE"/>
    <property type="match status" value="1"/>
</dbReference>